<proteinExistence type="predicted"/>
<organism evidence="1 2">
    <name type="scientific">Hibiscus sabdariffa</name>
    <name type="common">roselle</name>
    <dbReference type="NCBI Taxonomy" id="183260"/>
    <lineage>
        <taxon>Eukaryota</taxon>
        <taxon>Viridiplantae</taxon>
        <taxon>Streptophyta</taxon>
        <taxon>Embryophyta</taxon>
        <taxon>Tracheophyta</taxon>
        <taxon>Spermatophyta</taxon>
        <taxon>Magnoliopsida</taxon>
        <taxon>eudicotyledons</taxon>
        <taxon>Gunneridae</taxon>
        <taxon>Pentapetalae</taxon>
        <taxon>rosids</taxon>
        <taxon>malvids</taxon>
        <taxon>Malvales</taxon>
        <taxon>Malvaceae</taxon>
        <taxon>Malvoideae</taxon>
        <taxon>Hibiscus</taxon>
    </lineage>
</organism>
<evidence type="ECO:0000313" key="1">
    <source>
        <dbReference type="EMBL" id="KAK8506583.1"/>
    </source>
</evidence>
<evidence type="ECO:0000313" key="2">
    <source>
        <dbReference type="Proteomes" id="UP001472677"/>
    </source>
</evidence>
<protein>
    <submittedName>
        <fullName evidence="1">Uncharacterized protein</fullName>
    </submittedName>
</protein>
<reference evidence="1 2" key="1">
    <citation type="journal article" date="2024" name="G3 (Bethesda)">
        <title>Genome assembly of Hibiscus sabdariffa L. provides insights into metabolisms of medicinal natural products.</title>
        <authorList>
            <person name="Kim T."/>
        </authorList>
    </citation>
    <scope>NUCLEOTIDE SEQUENCE [LARGE SCALE GENOMIC DNA]</scope>
    <source>
        <strain evidence="1">TK-2024</strain>
        <tissue evidence="1">Old leaves</tissue>
    </source>
</reference>
<name>A0ABR2BHE4_9ROSI</name>
<dbReference type="Proteomes" id="UP001472677">
    <property type="component" value="Unassembled WGS sequence"/>
</dbReference>
<sequence length="66" mass="6972">MNQGAVATANGGSGAGSVGVQIQQSRGLPDFLQSVNLNLRVNSLCHDPTPTRLPRRLFLLPCSRPS</sequence>
<dbReference type="EMBL" id="JBBPBM010000117">
    <property type="protein sequence ID" value="KAK8506583.1"/>
    <property type="molecule type" value="Genomic_DNA"/>
</dbReference>
<gene>
    <name evidence="1" type="ORF">V6N12_073536</name>
</gene>
<keyword evidence="2" id="KW-1185">Reference proteome</keyword>
<comment type="caution">
    <text evidence="1">The sequence shown here is derived from an EMBL/GenBank/DDBJ whole genome shotgun (WGS) entry which is preliminary data.</text>
</comment>
<accession>A0ABR2BHE4</accession>